<evidence type="ECO:0000256" key="3">
    <source>
        <dbReference type="SAM" id="MobiDB-lite"/>
    </source>
</evidence>
<dbReference type="PROSITE" id="PS51304">
    <property type="entry name" value="GALECTIN"/>
    <property type="match status" value="1"/>
</dbReference>
<dbReference type="SMART" id="SM00908">
    <property type="entry name" value="Gal-bind_lectin"/>
    <property type="match status" value="1"/>
</dbReference>
<feature type="region of interest" description="Disordered" evidence="3">
    <location>
        <begin position="22"/>
        <end position="44"/>
    </location>
</feature>
<evidence type="ECO:0000256" key="1">
    <source>
        <dbReference type="ARBA" id="ARBA00022734"/>
    </source>
</evidence>
<evidence type="ECO:0000313" key="6">
    <source>
        <dbReference type="Proteomes" id="UP000228934"/>
    </source>
</evidence>
<sequence length="232" mass="25891">PYCPPNVTCAINFALMRHTYNSEKTPGSDRQWGEEPQRDPRRRCSGPLCAKRAAQWSFPIREMSGYDLKRTILDPPIPYVGTILGGLEPGTMVVIHGTVPNDADRFQIDFQCGSSTSPRSDVAFHFNPRFKGCECNLDYPIRQQILLLVLFNAPHEYRTYCGLGSVRFQIAARSSSSRVPGGNLGSFASFAICYGDKRSMLAPDLCVYGAALHRLTQQDLAPHPHFLFTAFD</sequence>
<evidence type="ECO:0000313" key="5">
    <source>
        <dbReference type="EMBL" id="PIO29382.1"/>
    </source>
</evidence>
<dbReference type="InterPro" id="IPR001079">
    <property type="entry name" value="Galectin_CRD"/>
</dbReference>
<feature type="domain" description="Galectin" evidence="4">
    <location>
        <begin position="79"/>
        <end position="232"/>
    </location>
</feature>
<dbReference type="InterPro" id="IPR013320">
    <property type="entry name" value="ConA-like_dom_sf"/>
</dbReference>
<dbReference type="PANTHER" id="PTHR11346:SF111">
    <property type="entry name" value="GALECTIN-12"/>
    <property type="match status" value="1"/>
</dbReference>
<dbReference type="Pfam" id="PF00337">
    <property type="entry name" value="Gal-bind_lectin"/>
    <property type="match status" value="1"/>
</dbReference>
<dbReference type="Proteomes" id="UP000228934">
    <property type="component" value="Unassembled WGS sequence"/>
</dbReference>
<dbReference type="GO" id="GO:0005737">
    <property type="term" value="C:cytoplasm"/>
    <property type="evidence" value="ECO:0007669"/>
    <property type="project" value="TreeGrafter"/>
</dbReference>
<dbReference type="CDD" id="cd00070">
    <property type="entry name" value="GLECT"/>
    <property type="match status" value="1"/>
</dbReference>
<dbReference type="InterPro" id="IPR044156">
    <property type="entry name" value="Galectin-like"/>
</dbReference>
<dbReference type="AlphaFoldDB" id="A0A2G9RNA9"/>
<protein>
    <recommendedName>
        <fullName evidence="2">Galectin</fullName>
    </recommendedName>
</protein>
<name>A0A2G9RNA9_AQUCT</name>
<feature type="non-terminal residue" evidence="5">
    <location>
        <position position="1"/>
    </location>
</feature>
<keyword evidence="6" id="KW-1185">Reference proteome</keyword>
<accession>A0A2G9RNA9</accession>
<gene>
    <name evidence="5" type="ORF">AB205_0191920</name>
</gene>
<proteinExistence type="predicted"/>
<dbReference type="Gene3D" id="2.60.120.200">
    <property type="match status" value="1"/>
</dbReference>
<dbReference type="GO" id="GO:0030246">
    <property type="term" value="F:carbohydrate binding"/>
    <property type="evidence" value="ECO:0007669"/>
    <property type="project" value="UniProtKB-UniRule"/>
</dbReference>
<evidence type="ECO:0000259" key="4">
    <source>
        <dbReference type="PROSITE" id="PS51304"/>
    </source>
</evidence>
<organism evidence="5 6">
    <name type="scientific">Aquarana catesbeiana</name>
    <name type="common">American bullfrog</name>
    <name type="synonym">Rana catesbeiana</name>
    <dbReference type="NCBI Taxonomy" id="8400"/>
    <lineage>
        <taxon>Eukaryota</taxon>
        <taxon>Metazoa</taxon>
        <taxon>Chordata</taxon>
        <taxon>Craniata</taxon>
        <taxon>Vertebrata</taxon>
        <taxon>Euteleostomi</taxon>
        <taxon>Amphibia</taxon>
        <taxon>Batrachia</taxon>
        <taxon>Anura</taxon>
        <taxon>Neobatrachia</taxon>
        <taxon>Ranoidea</taxon>
        <taxon>Ranidae</taxon>
        <taxon>Aquarana</taxon>
    </lineage>
</organism>
<dbReference type="EMBL" id="KV935366">
    <property type="protein sequence ID" value="PIO29382.1"/>
    <property type="molecule type" value="Genomic_DNA"/>
</dbReference>
<dbReference type="SUPFAM" id="SSF49899">
    <property type="entry name" value="Concanavalin A-like lectins/glucanases"/>
    <property type="match status" value="1"/>
</dbReference>
<reference evidence="6" key="1">
    <citation type="journal article" date="2017" name="Nat. Commun.">
        <title>The North American bullfrog draft genome provides insight into hormonal regulation of long noncoding RNA.</title>
        <authorList>
            <person name="Hammond S.A."/>
            <person name="Warren R.L."/>
            <person name="Vandervalk B.P."/>
            <person name="Kucuk E."/>
            <person name="Khan H."/>
            <person name="Gibb E.A."/>
            <person name="Pandoh P."/>
            <person name="Kirk H."/>
            <person name="Zhao Y."/>
            <person name="Jones M."/>
            <person name="Mungall A.J."/>
            <person name="Coope R."/>
            <person name="Pleasance S."/>
            <person name="Moore R.A."/>
            <person name="Holt R.A."/>
            <person name="Round J.M."/>
            <person name="Ohora S."/>
            <person name="Walle B.V."/>
            <person name="Veldhoen N."/>
            <person name="Helbing C.C."/>
            <person name="Birol I."/>
        </authorList>
    </citation>
    <scope>NUCLEOTIDE SEQUENCE [LARGE SCALE GENOMIC DNA]</scope>
</reference>
<dbReference type="PANTHER" id="PTHR11346">
    <property type="entry name" value="GALECTIN"/>
    <property type="match status" value="1"/>
</dbReference>
<dbReference type="SMART" id="SM00276">
    <property type="entry name" value="GLECT"/>
    <property type="match status" value="1"/>
</dbReference>
<keyword evidence="1 2" id="KW-0430">Lectin</keyword>
<dbReference type="OrthoDB" id="6251307at2759"/>
<evidence type="ECO:0000256" key="2">
    <source>
        <dbReference type="RuleBase" id="RU102079"/>
    </source>
</evidence>